<evidence type="ECO:0000313" key="1">
    <source>
        <dbReference type="EMBL" id="CAB5221118.1"/>
    </source>
</evidence>
<protein>
    <submittedName>
        <fullName evidence="1">Uncharacterized protein</fullName>
    </submittedName>
</protein>
<gene>
    <name evidence="1" type="ORF">UFOVP244_85</name>
</gene>
<organism evidence="1">
    <name type="scientific">uncultured Caudovirales phage</name>
    <dbReference type="NCBI Taxonomy" id="2100421"/>
    <lineage>
        <taxon>Viruses</taxon>
        <taxon>Duplodnaviria</taxon>
        <taxon>Heunggongvirae</taxon>
        <taxon>Uroviricota</taxon>
        <taxon>Caudoviricetes</taxon>
        <taxon>Peduoviridae</taxon>
        <taxon>Maltschvirus</taxon>
        <taxon>Maltschvirus maltsch</taxon>
    </lineage>
</organism>
<accession>A0A6J7WWA6</accession>
<name>A0A6J7WWA6_9CAUD</name>
<proteinExistence type="predicted"/>
<sequence>MQVIIKETLNSELAPYLDTPHSTSLKEFREFLDKYYAYIVKKLGDNPSGRIEFNASGADYDLDDLNDMDRCVSCLAIQVLKDDV</sequence>
<dbReference type="EMBL" id="LR798292">
    <property type="protein sequence ID" value="CAB5221118.1"/>
    <property type="molecule type" value="Genomic_DNA"/>
</dbReference>
<reference evidence="1" key="1">
    <citation type="submission" date="2020-05" db="EMBL/GenBank/DDBJ databases">
        <authorList>
            <person name="Chiriac C."/>
            <person name="Salcher M."/>
            <person name="Ghai R."/>
            <person name="Kavagutti S V."/>
        </authorList>
    </citation>
    <scope>NUCLEOTIDE SEQUENCE</scope>
</reference>